<keyword evidence="5 18" id="KW-0479">Metal-binding</keyword>
<comment type="catalytic activity">
    <reaction evidence="2 18 19">
        <text>(6R)-NADPHX = (6S)-NADPHX</text>
        <dbReference type="Rhea" id="RHEA:32227"/>
        <dbReference type="ChEBI" id="CHEBI:64076"/>
        <dbReference type="ChEBI" id="CHEBI:64077"/>
        <dbReference type="EC" id="5.1.99.6"/>
    </reaction>
</comment>
<comment type="function">
    <text evidence="18">Catalyzes the epimerization of the S- and R-forms of NAD(P)HX, a damaged form of NAD(P)H that is a result of enzymatic or heat-dependent hydration. This is a prerequisite for the S-specific NAD(P)H-hydrate dehydratase to allow the repair of both epimers of NAD(P)HX.</text>
</comment>
<keyword evidence="13" id="KW-0511">Multifunctional enzyme</keyword>
<dbReference type="InterPro" id="IPR030677">
    <property type="entry name" value="Nnr"/>
</dbReference>
<feature type="binding site" evidence="18">
    <location>
        <position position="67"/>
    </location>
    <ligand>
        <name>K(+)</name>
        <dbReference type="ChEBI" id="CHEBI:29103"/>
    </ligand>
</feature>
<dbReference type="GO" id="GO:0046496">
    <property type="term" value="P:nicotinamide nucleotide metabolic process"/>
    <property type="evidence" value="ECO:0007669"/>
    <property type="project" value="UniProtKB-UniRule"/>
</dbReference>
<dbReference type="RefSeq" id="WP_087113315.1">
    <property type="nucleotide sequence ID" value="NZ_CBCSCN010000020.1"/>
</dbReference>
<dbReference type="PROSITE" id="PS01050">
    <property type="entry name" value="YJEF_C_2"/>
    <property type="match status" value="1"/>
</dbReference>
<comment type="subunit">
    <text evidence="17">Homotetramer.</text>
</comment>
<evidence type="ECO:0000256" key="13">
    <source>
        <dbReference type="ARBA" id="ARBA00023268"/>
    </source>
</evidence>
<feature type="binding site" evidence="18">
    <location>
        <position position="166"/>
    </location>
    <ligand>
        <name>K(+)</name>
        <dbReference type="ChEBI" id="CHEBI:29103"/>
    </ligand>
</feature>
<evidence type="ECO:0000259" key="21">
    <source>
        <dbReference type="PROSITE" id="PS51385"/>
    </source>
</evidence>
<feature type="binding site" evidence="17">
    <location>
        <position position="375"/>
    </location>
    <ligand>
        <name>(6S)-NADPHX</name>
        <dbReference type="ChEBI" id="CHEBI:64076"/>
    </ligand>
</feature>
<dbReference type="InterPro" id="IPR029056">
    <property type="entry name" value="Ribokinase-like"/>
</dbReference>
<dbReference type="HAMAP" id="MF_01966">
    <property type="entry name" value="NADHX_epimerase"/>
    <property type="match status" value="1"/>
</dbReference>
<sequence length="509" mass="52679">MGGSLPHSLYTAEQTRNLDAEAIQVHGISGIELMKRAGQAAFEAVLKQWPQIARGGTLQIFCGAGNNGGDGYIIAALARQRYIPVRVVTLKDPDQLTGDARKAWEWYRSLSGRTQPWSELISITGDLVIDAMLGTGLTGEVSGDYASAIDAINTSGKPVIAIDIPSGLSADSGMALGRSIQADLTVTFIGMKRGLVTGTGPQVCGQIIFSDLQVPAAVYETVPATAKLIKKRELTGLIHPRARDAHKGHYGHLLIVGGDHGMGGAAIMAAEAAMRSGAGLVTLATRPEHVMASMVRRPEVMARAVATGIDLEALLKGKTAVVIGPGLGKEAWGAELLKVVLSSDLPVLLDADALNLLAETPELLQARENCVITPHPGEASRMLGVTIPEIAADRFGSVEQLQALCGGAAVLKGAGSLVAVPENGHVCTYICRAGNPGMAVAGMGDVLSGVIGALLAQGLSAAEAARLGVWLHASAGDECAKAEGEAGMAATDLIPAVRRLINGLMAEEN</sequence>
<dbReference type="PROSITE" id="PS01049">
    <property type="entry name" value="YJEF_C_1"/>
    <property type="match status" value="1"/>
</dbReference>
<evidence type="ECO:0000256" key="3">
    <source>
        <dbReference type="ARBA" id="ARBA00006001"/>
    </source>
</evidence>
<keyword evidence="6 17" id="KW-0547">Nucleotide-binding</keyword>
<feature type="binding site" evidence="17">
    <location>
        <position position="265"/>
    </location>
    <ligand>
        <name>(6S)-NADPHX</name>
        <dbReference type="ChEBI" id="CHEBI:64076"/>
    </ligand>
</feature>
<evidence type="ECO:0000256" key="11">
    <source>
        <dbReference type="ARBA" id="ARBA00023235"/>
    </source>
</evidence>
<comment type="function">
    <text evidence="14 19">Bifunctional enzyme that catalyzes the epimerization of the S- and R-forms of NAD(P)HX and the dehydration of the S-form of NAD(P)HX at the expense of ADP, which is converted to AMP. This allows the repair of both epimers of NAD(P)HX, a damaged form of NAD(P)H that is a result of enzymatic or heat-dependent hydration.</text>
</comment>
<evidence type="ECO:0000256" key="10">
    <source>
        <dbReference type="ARBA" id="ARBA00023027"/>
    </source>
</evidence>
<feature type="binding site" evidence="17">
    <location>
        <position position="444"/>
    </location>
    <ligand>
        <name>AMP</name>
        <dbReference type="ChEBI" id="CHEBI:456215"/>
    </ligand>
</feature>
<feature type="binding site" evidence="18">
    <location>
        <begin position="134"/>
        <end position="140"/>
    </location>
    <ligand>
        <name>(6S)-NADPHX</name>
        <dbReference type="ChEBI" id="CHEBI:64076"/>
    </ligand>
</feature>
<feature type="binding site" evidence="18">
    <location>
        <position position="130"/>
    </location>
    <ligand>
        <name>K(+)</name>
        <dbReference type="ChEBI" id="CHEBI:29103"/>
    </ligand>
</feature>
<evidence type="ECO:0000313" key="22">
    <source>
        <dbReference type="EMBL" id="SMA50875.1"/>
    </source>
</evidence>
<dbReference type="HAMAP" id="MF_01965">
    <property type="entry name" value="NADHX_dehydratase"/>
    <property type="match status" value="1"/>
</dbReference>
<dbReference type="NCBIfam" id="TIGR00197">
    <property type="entry name" value="yjeF_nterm"/>
    <property type="match status" value="1"/>
</dbReference>
<feature type="binding site" evidence="17">
    <location>
        <position position="445"/>
    </location>
    <ligand>
        <name>(6S)-NADPHX</name>
        <dbReference type="ChEBI" id="CHEBI:64076"/>
    </ligand>
</feature>
<evidence type="ECO:0000256" key="16">
    <source>
        <dbReference type="ARBA" id="ARBA00049209"/>
    </source>
</evidence>
<dbReference type="Gene3D" id="3.40.50.10260">
    <property type="entry name" value="YjeF N-terminal domain"/>
    <property type="match status" value="1"/>
</dbReference>
<dbReference type="InterPro" id="IPR004443">
    <property type="entry name" value="YjeF_N_dom"/>
</dbReference>
<dbReference type="CDD" id="cd01171">
    <property type="entry name" value="YXKO-related"/>
    <property type="match status" value="1"/>
</dbReference>
<dbReference type="EMBL" id="FWPT01000018">
    <property type="protein sequence ID" value="SMA50875.1"/>
    <property type="molecule type" value="Genomic_DNA"/>
</dbReference>
<dbReference type="Gene3D" id="3.40.1190.20">
    <property type="match status" value="1"/>
</dbReference>
<dbReference type="SUPFAM" id="SSF53613">
    <property type="entry name" value="Ribokinase-like"/>
    <property type="match status" value="1"/>
</dbReference>
<comment type="catalytic activity">
    <reaction evidence="16 17 19">
        <text>(6S)-NADPHX + ADP = AMP + phosphate + NADPH + H(+)</text>
        <dbReference type="Rhea" id="RHEA:32235"/>
        <dbReference type="ChEBI" id="CHEBI:15378"/>
        <dbReference type="ChEBI" id="CHEBI:43474"/>
        <dbReference type="ChEBI" id="CHEBI:57783"/>
        <dbReference type="ChEBI" id="CHEBI:64076"/>
        <dbReference type="ChEBI" id="CHEBI:456215"/>
        <dbReference type="ChEBI" id="CHEBI:456216"/>
        <dbReference type="EC" id="4.2.1.136"/>
    </reaction>
</comment>
<evidence type="ECO:0000256" key="2">
    <source>
        <dbReference type="ARBA" id="ARBA00000909"/>
    </source>
</evidence>
<keyword evidence="9 18" id="KW-0630">Potassium</keyword>
<dbReference type="NCBIfam" id="TIGR00196">
    <property type="entry name" value="yjeF_cterm"/>
    <property type="match status" value="1"/>
</dbReference>
<proteinExistence type="inferred from homology"/>
<keyword evidence="8 17" id="KW-0521">NADP</keyword>
<dbReference type="PROSITE" id="PS51383">
    <property type="entry name" value="YJEF_C_3"/>
    <property type="match status" value="1"/>
</dbReference>
<evidence type="ECO:0000256" key="18">
    <source>
        <dbReference type="HAMAP-Rule" id="MF_01966"/>
    </source>
</evidence>
<dbReference type="GO" id="GO:0046872">
    <property type="term" value="F:metal ion binding"/>
    <property type="evidence" value="ECO:0007669"/>
    <property type="project" value="UniProtKB-UniRule"/>
</dbReference>
<evidence type="ECO:0000256" key="8">
    <source>
        <dbReference type="ARBA" id="ARBA00022857"/>
    </source>
</evidence>
<dbReference type="PANTHER" id="PTHR12592">
    <property type="entry name" value="ATP-DEPENDENT (S)-NAD(P)H-HYDRATE DEHYDRATASE FAMILY MEMBER"/>
    <property type="match status" value="1"/>
</dbReference>
<evidence type="ECO:0000256" key="4">
    <source>
        <dbReference type="ARBA" id="ARBA00009524"/>
    </source>
</evidence>
<dbReference type="Pfam" id="PF03853">
    <property type="entry name" value="YjeF_N"/>
    <property type="match status" value="1"/>
</dbReference>
<evidence type="ECO:0000256" key="5">
    <source>
        <dbReference type="ARBA" id="ARBA00022723"/>
    </source>
</evidence>
<comment type="catalytic activity">
    <reaction evidence="1 18 19">
        <text>(6R)-NADHX = (6S)-NADHX</text>
        <dbReference type="Rhea" id="RHEA:32215"/>
        <dbReference type="ChEBI" id="CHEBI:64074"/>
        <dbReference type="ChEBI" id="CHEBI:64075"/>
        <dbReference type="EC" id="5.1.99.6"/>
    </reaction>
</comment>
<gene>
    <name evidence="22" type="primary">nnr</name>
    <name evidence="17" type="synonym">nnrD</name>
    <name evidence="18" type="synonym">nnrE</name>
    <name evidence="22" type="ORF">EHSB41UT_04693</name>
</gene>
<organism evidence="22 23">
    <name type="scientific">Parendozoicomonas haliclonae</name>
    <dbReference type="NCBI Taxonomy" id="1960125"/>
    <lineage>
        <taxon>Bacteria</taxon>
        <taxon>Pseudomonadati</taxon>
        <taxon>Pseudomonadota</taxon>
        <taxon>Gammaproteobacteria</taxon>
        <taxon>Oceanospirillales</taxon>
        <taxon>Endozoicomonadaceae</taxon>
        <taxon>Parendozoicomonas</taxon>
    </lineage>
</organism>
<evidence type="ECO:0000256" key="7">
    <source>
        <dbReference type="ARBA" id="ARBA00022840"/>
    </source>
</evidence>
<evidence type="ECO:0000256" key="17">
    <source>
        <dbReference type="HAMAP-Rule" id="MF_01965"/>
    </source>
</evidence>
<feature type="binding site" evidence="18">
    <location>
        <position position="145"/>
    </location>
    <ligand>
        <name>(6S)-NADPHX</name>
        <dbReference type="ChEBI" id="CHEBI:64076"/>
    </ligand>
</feature>
<dbReference type="SUPFAM" id="SSF64153">
    <property type="entry name" value="YjeF N-terminal domain-like"/>
    <property type="match status" value="1"/>
</dbReference>
<dbReference type="GO" id="GO:0005524">
    <property type="term" value="F:ATP binding"/>
    <property type="evidence" value="ECO:0007669"/>
    <property type="project" value="UniProtKB-UniRule"/>
</dbReference>
<dbReference type="InterPro" id="IPR036652">
    <property type="entry name" value="YjeF_N_dom_sf"/>
</dbReference>
<comment type="similarity">
    <text evidence="18">Belongs to the NnrE/AIBP family.</text>
</comment>
<dbReference type="GO" id="GO:0110051">
    <property type="term" value="P:metabolite repair"/>
    <property type="evidence" value="ECO:0007669"/>
    <property type="project" value="TreeGrafter"/>
</dbReference>
<evidence type="ECO:0000256" key="19">
    <source>
        <dbReference type="PIRNR" id="PIRNR017184"/>
    </source>
</evidence>
<feature type="binding site" evidence="18">
    <location>
        <begin position="66"/>
        <end position="70"/>
    </location>
    <ligand>
        <name>(6S)-NADPHX</name>
        <dbReference type="ChEBI" id="CHEBI:64076"/>
    </ligand>
</feature>
<comment type="cofactor">
    <cofactor evidence="17">
        <name>Mg(2+)</name>
        <dbReference type="ChEBI" id="CHEBI:18420"/>
    </cofactor>
</comment>
<dbReference type="InterPro" id="IPR017953">
    <property type="entry name" value="Carbohydrate_kinase_pred_CS"/>
</dbReference>
<evidence type="ECO:0000256" key="14">
    <source>
        <dbReference type="ARBA" id="ARBA00025153"/>
    </source>
</evidence>
<dbReference type="GO" id="GO:0052856">
    <property type="term" value="F:NAD(P)HX epimerase activity"/>
    <property type="evidence" value="ECO:0007669"/>
    <property type="project" value="UniProtKB-UniRule"/>
</dbReference>
<feature type="binding site" evidence="17">
    <location>
        <begin position="412"/>
        <end position="416"/>
    </location>
    <ligand>
        <name>AMP</name>
        <dbReference type="ChEBI" id="CHEBI:456215"/>
    </ligand>
</feature>
<comment type="cofactor">
    <cofactor evidence="18 19">
        <name>K(+)</name>
        <dbReference type="ChEBI" id="CHEBI:29103"/>
    </cofactor>
    <text evidence="18 19">Binds 1 potassium ion per subunit.</text>
</comment>
<dbReference type="PANTHER" id="PTHR12592:SF0">
    <property type="entry name" value="ATP-DEPENDENT (S)-NAD(P)H-HYDRATE DEHYDRATASE"/>
    <property type="match status" value="1"/>
</dbReference>
<evidence type="ECO:0000259" key="20">
    <source>
        <dbReference type="PROSITE" id="PS51383"/>
    </source>
</evidence>
<feature type="domain" description="YjeF N-terminal" evidence="21">
    <location>
        <begin position="15"/>
        <end position="220"/>
    </location>
</feature>
<keyword evidence="12 17" id="KW-0456">Lyase</keyword>
<accession>A0A1X7ARL2</accession>
<evidence type="ECO:0000256" key="9">
    <source>
        <dbReference type="ARBA" id="ARBA00022958"/>
    </source>
</evidence>
<comment type="function">
    <text evidence="17">Catalyzes the dehydration of the S-form of NAD(P)HX at the expense of ADP, which is converted to AMP. Together with NAD(P)HX epimerase, which catalyzes the epimerization of the S- and R-forms, the enzyme allows the repair of both epimers of NAD(P)HX, a damaged form of NAD(P)H that is a result of enzymatic or heat-dependent hydration.</text>
</comment>
<keyword evidence="11 18" id="KW-0413">Isomerase</keyword>
<dbReference type="EC" id="4.2.1.136" evidence="19"/>
<name>A0A1X7ARL2_9GAMM</name>
<dbReference type="Pfam" id="PF01256">
    <property type="entry name" value="Carb_kinase"/>
    <property type="match status" value="1"/>
</dbReference>
<dbReference type="EC" id="5.1.99.6" evidence="19"/>
<evidence type="ECO:0000256" key="15">
    <source>
        <dbReference type="ARBA" id="ARBA00048238"/>
    </source>
</evidence>
<evidence type="ECO:0000256" key="1">
    <source>
        <dbReference type="ARBA" id="ARBA00000013"/>
    </source>
</evidence>
<reference evidence="22 23" key="1">
    <citation type="submission" date="2017-03" db="EMBL/GenBank/DDBJ databases">
        <authorList>
            <person name="Afonso C.L."/>
            <person name="Miller P.J."/>
            <person name="Scott M.A."/>
            <person name="Spackman E."/>
            <person name="Goraichik I."/>
            <person name="Dimitrov K.M."/>
            <person name="Suarez D.L."/>
            <person name="Swayne D.E."/>
        </authorList>
    </citation>
    <scope>NUCLEOTIDE SEQUENCE [LARGE SCALE GENOMIC DNA]</scope>
    <source>
        <strain evidence="22">SB41UT1</strain>
    </source>
</reference>
<keyword evidence="23" id="KW-1185">Reference proteome</keyword>
<feature type="binding site" evidence="18">
    <location>
        <position position="163"/>
    </location>
    <ligand>
        <name>(6S)-NADPHX</name>
        <dbReference type="ChEBI" id="CHEBI:64076"/>
    </ligand>
</feature>
<comment type="similarity">
    <text evidence="3 19">In the N-terminal section; belongs to the NnrE/AIBP family.</text>
</comment>
<evidence type="ECO:0000256" key="6">
    <source>
        <dbReference type="ARBA" id="ARBA00022741"/>
    </source>
</evidence>
<comment type="similarity">
    <text evidence="17">Belongs to the NnrD/CARKD family.</text>
</comment>
<protein>
    <recommendedName>
        <fullName evidence="19">Bifunctional NAD(P)H-hydrate repair enzyme</fullName>
    </recommendedName>
    <alternativeName>
        <fullName evidence="19">Nicotinamide nucleotide repair protein</fullName>
    </alternativeName>
    <domain>
        <recommendedName>
            <fullName evidence="19">ADP-dependent (S)-NAD(P)H-hydrate dehydratase</fullName>
            <ecNumber evidence="19">4.2.1.136</ecNumber>
        </recommendedName>
        <alternativeName>
            <fullName evidence="19">ADP-dependent NAD(P)HX dehydratase</fullName>
        </alternativeName>
    </domain>
    <domain>
        <recommendedName>
            <fullName evidence="19">NAD(P)H-hydrate epimerase</fullName>
            <ecNumber evidence="19">5.1.99.6</ecNumber>
        </recommendedName>
    </domain>
</protein>
<evidence type="ECO:0000313" key="23">
    <source>
        <dbReference type="Proteomes" id="UP000196573"/>
    </source>
</evidence>
<dbReference type="OrthoDB" id="9806925at2"/>
<comment type="catalytic activity">
    <reaction evidence="15 17 19">
        <text>(6S)-NADHX + ADP = AMP + phosphate + NADH + H(+)</text>
        <dbReference type="Rhea" id="RHEA:32223"/>
        <dbReference type="ChEBI" id="CHEBI:15378"/>
        <dbReference type="ChEBI" id="CHEBI:43474"/>
        <dbReference type="ChEBI" id="CHEBI:57945"/>
        <dbReference type="ChEBI" id="CHEBI:64074"/>
        <dbReference type="ChEBI" id="CHEBI:456215"/>
        <dbReference type="ChEBI" id="CHEBI:456216"/>
        <dbReference type="EC" id="4.2.1.136"/>
    </reaction>
</comment>
<dbReference type="Proteomes" id="UP000196573">
    <property type="component" value="Unassembled WGS sequence"/>
</dbReference>
<dbReference type="PIRSF" id="PIRSF017184">
    <property type="entry name" value="Nnr"/>
    <property type="match status" value="1"/>
</dbReference>
<keyword evidence="7 17" id="KW-0067">ATP-binding</keyword>
<keyword evidence="10 17" id="KW-0520">NAD</keyword>
<feature type="domain" description="YjeF C-terminal" evidence="20">
    <location>
        <begin position="230"/>
        <end position="504"/>
    </location>
</feature>
<feature type="binding site" evidence="17">
    <location>
        <position position="326"/>
    </location>
    <ligand>
        <name>(6S)-NADPHX</name>
        <dbReference type="ChEBI" id="CHEBI:64076"/>
    </ligand>
</feature>
<dbReference type="InterPro" id="IPR000631">
    <property type="entry name" value="CARKD"/>
</dbReference>
<dbReference type="GO" id="GO:0052855">
    <property type="term" value="F:ADP-dependent NAD(P)H-hydrate dehydratase activity"/>
    <property type="evidence" value="ECO:0007669"/>
    <property type="project" value="UniProtKB-UniRule"/>
</dbReference>
<dbReference type="PROSITE" id="PS51385">
    <property type="entry name" value="YJEF_N"/>
    <property type="match status" value="1"/>
</dbReference>
<evidence type="ECO:0000256" key="12">
    <source>
        <dbReference type="ARBA" id="ARBA00023239"/>
    </source>
</evidence>
<dbReference type="AlphaFoldDB" id="A0A1X7ARL2"/>
<comment type="similarity">
    <text evidence="4 19">In the C-terminal section; belongs to the NnrD/CARKD family.</text>
</comment>